<protein>
    <submittedName>
        <fullName evidence="1">Uncharacterized protein</fullName>
    </submittedName>
</protein>
<dbReference type="Proteomes" id="UP000277094">
    <property type="component" value="Unassembled WGS sequence"/>
</dbReference>
<proteinExistence type="predicted"/>
<dbReference type="OrthoDB" id="8481871at2"/>
<name>A0A3N0DQ44_9ACTN</name>
<dbReference type="AlphaFoldDB" id="A0A3N0DQ44"/>
<evidence type="ECO:0000313" key="1">
    <source>
        <dbReference type="EMBL" id="RNL77770.1"/>
    </source>
</evidence>
<dbReference type="EMBL" id="RJSG01000003">
    <property type="protein sequence ID" value="RNL77770.1"/>
    <property type="molecule type" value="Genomic_DNA"/>
</dbReference>
<accession>A0A3N0DQ44</accession>
<gene>
    <name evidence="1" type="ORF">EFL95_17410</name>
</gene>
<dbReference type="RefSeq" id="WP_123235356.1">
    <property type="nucleotide sequence ID" value="NZ_RJSG01000003.1"/>
</dbReference>
<reference evidence="1 2" key="1">
    <citation type="submission" date="2018-11" db="EMBL/GenBank/DDBJ databases">
        <authorList>
            <person name="Li F."/>
        </authorList>
    </citation>
    <scope>NUCLEOTIDE SEQUENCE [LARGE SCALE GENOMIC DNA]</scope>
    <source>
        <strain evidence="1 2">KIS18-7</strain>
    </source>
</reference>
<comment type="caution">
    <text evidence="1">The sequence shown here is derived from an EMBL/GenBank/DDBJ whole genome shotgun (WGS) entry which is preliminary data.</text>
</comment>
<sequence>MSWDILIQDLPKDVTSVSEIPDNFQPAPLGLRNELIERIRSVAPSVDFTDPSWGQLATPEFSIEFNMGREEMCSGIMLHVRGGDGASDFVAGLLHSLDVRAFDCSAGDFFAVPGALESFARWQEYRDRVLKP</sequence>
<keyword evidence="2" id="KW-1185">Reference proteome</keyword>
<evidence type="ECO:0000313" key="2">
    <source>
        <dbReference type="Proteomes" id="UP000277094"/>
    </source>
</evidence>
<organism evidence="1 2">
    <name type="scientific">Nocardioides marmorisolisilvae</name>
    <dbReference type="NCBI Taxonomy" id="1542737"/>
    <lineage>
        <taxon>Bacteria</taxon>
        <taxon>Bacillati</taxon>
        <taxon>Actinomycetota</taxon>
        <taxon>Actinomycetes</taxon>
        <taxon>Propionibacteriales</taxon>
        <taxon>Nocardioidaceae</taxon>
        <taxon>Nocardioides</taxon>
    </lineage>
</organism>